<dbReference type="InterPro" id="IPR002716">
    <property type="entry name" value="PIN_dom"/>
</dbReference>
<dbReference type="RefSeq" id="WP_263335219.1">
    <property type="nucleotide sequence ID" value="NZ_JAGSYH010000002.1"/>
</dbReference>
<dbReference type="Gene3D" id="3.40.50.1010">
    <property type="entry name" value="5'-nuclease"/>
    <property type="match status" value="1"/>
</dbReference>
<dbReference type="Pfam" id="PF10130">
    <property type="entry name" value="PIN_2"/>
    <property type="match status" value="1"/>
</dbReference>
<gene>
    <name evidence="2" type="ORF">ACFPT7_00420</name>
</gene>
<dbReference type="SUPFAM" id="SSF88723">
    <property type="entry name" value="PIN domain-like"/>
    <property type="match status" value="1"/>
</dbReference>
<protein>
    <submittedName>
        <fullName evidence="2">PIN domain-containing protein</fullName>
    </submittedName>
</protein>
<sequence>MIVLDANILIRAILGRRVRQILEDYSAAGVRFYAPDLAFEEAAEYLPVLLNKKGISGTDGASSIAYLEAFVRKIDVDAYKPFEGDARLRLRRRDEDDWPILASALALNCPIWTEDMDFFGSGIAVWTTNRVELFLKTQSKA</sequence>
<name>A0ABW1E9L3_9BACT</name>
<keyword evidence="3" id="KW-1185">Reference proteome</keyword>
<proteinExistence type="predicted"/>
<evidence type="ECO:0000259" key="1">
    <source>
        <dbReference type="Pfam" id="PF10130"/>
    </source>
</evidence>
<dbReference type="InterPro" id="IPR029060">
    <property type="entry name" value="PIN-like_dom_sf"/>
</dbReference>
<evidence type="ECO:0000313" key="2">
    <source>
        <dbReference type="EMBL" id="MFC5860748.1"/>
    </source>
</evidence>
<organism evidence="2 3">
    <name type="scientific">Acidicapsa dinghuensis</name>
    <dbReference type="NCBI Taxonomy" id="2218256"/>
    <lineage>
        <taxon>Bacteria</taxon>
        <taxon>Pseudomonadati</taxon>
        <taxon>Acidobacteriota</taxon>
        <taxon>Terriglobia</taxon>
        <taxon>Terriglobales</taxon>
        <taxon>Acidobacteriaceae</taxon>
        <taxon>Acidicapsa</taxon>
    </lineage>
</organism>
<evidence type="ECO:0000313" key="3">
    <source>
        <dbReference type="Proteomes" id="UP001596091"/>
    </source>
</evidence>
<accession>A0ABW1E9L3</accession>
<dbReference type="EMBL" id="JBHSPH010000001">
    <property type="protein sequence ID" value="MFC5860748.1"/>
    <property type="molecule type" value="Genomic_DNA"/>
</dbReference>
<reference evidence="3" key="1">
    <citation type="journal article" date="2019" name="Int. J. Syst. Evol. Microbiol.">
        <title>The Global Catalogue of Microorganisms (GCM) 10K type strain sequencing project: providing services to taxonomists for standard genome sequencing and annotation.</title>
        <authorList>
            <consortium name="The Broad Institute Genomics Platform"/>
            <consortium name="The Broad Institute Genome Sequencing Center for Infectious Disease"/>
            <person name="Wu L."/>
            <person name="Ma J."/>
        </authorList>
    </citation>
    <scope>NUCLEOTIDE SEQUENCE [LARGE SCALE GENOMIC DNA]</scope>
    <source>
        <strain evidence="3">JCM 4087</strain>
    </source>
</reference>
<dbReference type="Proteomes" id="UP001596091">
    <property type="component" value="Unassembled WGS sequence"/>
</dbReference>
<feature type="domain" description="PIN" evidence="1">
    <location>
        <begin position="3"/>
        <end position="134"/>
    </location>
</feature>
<comment type="caution">
    <text evidence="2">The sequence shown here is derived from an EMBL/GenBank/DDBJ whole genome shotgun (WGS) entry which is preliminary data.</text>
</comment>